<protein>
    <recommendedName>
        <fullName evidence="3">O-succinylhomoserine sulfhydrylase</fullName>
        <shortName evidence="3">OSH sulfhydrylase</shortName>
        <shortName evidence="3">OSHS sulfhydrylase</shortName>
        <ecNumber evidence="3">2.5.1.-</ecNumber>
    </recommendedName>
</protein>
<keyword evidence="7" id="KW-1185">Reference proteome</keyword>
<dbReference type="FunFam" id="3.90.1150.10:FF:000033">
    <property type="entry name" value="Cystathionine gamma-synthase"/>
    <property type="match status" value="1"/>
</dbReference>
<comment type="catalytic activity">
    <reaction evidence="3">
        <text>O-succinyl-L-homoserine + hydrogen sulfide = L-homocysteine + succinate</text>
        <dbReference type="Rhea" id="RHEA:27826"/>
        <dbReference type="ChEBI" id="CHEBI:29919"/>
        <dbReference type="ChEBI" id="CHEBI:30031"/>
        <dbReference type="ChEBI" id="CHEBI:57661"/>
        <dbReference type="ChEBI" id="CHEBI:58199"/>
    </reaction>
</comment>
<evidence type="ECO:0000256" key="4">
    <source>
        <dbReference type="PIRSR" id="PIRSR001434-2"/>
    </source>
</evidence>
<reference evidence="6 7" key="1">
    <citation type="submission" date="2020-04" db="EMBL/GenBank/DDBJ databases">
        <title>Genome sequencing of novel species.</title>
        <authorList>
            <person name="Heo J."/>
            <person name="Kim S.-J."/>
            <person name="Kim J.-S."/>
            <person name="Hong S.-B."/>
            <person name="Kwon S.-W."/>
        </authorList>
    </citation>
    <scope>NUCLEOTIDE SEQUENCE [LARGE SCALE GENOMIC DNA]</scope>
    <source>
        <strain evidence="6 7">CJU-R4</strain>
    </source>
</reference>
<dbReference type="PANTHER" id="PTHR11808:SF80">
    <property type="entry name" value="CYSTATHIONINE GAMMA-LYASE"/>
    <property type="match status" value="1"/>
</dbReference>
<dbReference type="InterPro" id="IPR015424">
    <property type="entry name" value="PyrdxlP-dep_Trfase"/>
</dbReference>
<feature type="modified residue" description="N6-(pyridoxal phosphate)lysine" evidence="3 4">
    <location>
        <position position="216"/>
    </location>
</feature>
<dbReference type="EC" id="2.5.1.-" evidence="3"/>
<evidence type="ECO:0000256" key="2">
    <source>
        <dbReference type="ARBA" id="ARBA00022898"/>
    </source>
</evidence>
<dbReference type="PIRSF" id="PIRSF001434">
    <property type="entry name" value="CGS"/>
    <property type="match status" value="1"/>
</dbReference>
<dbReference type="EMBL" id="CP051677">
    <property type="protein sequence ID" value="QJD79704.1"/>
    <property type="molecule type" value="Genomic_DNA"/>
</dbReference>
<comment type="cofactor">
    <cofactor evidence="1 3 5">
        <name>pyridoxal 5'-phosphate</name>
        <dbReference type="ChEBI" id="CHEBI:597326"/>
    </cofactor>
</comment>
<evidence type="ECO:0000313" key="6">
    <source>
        <dbReference type="EMBL" id="QJD79704.1"/>
    </source>
</evidence>
<dbReference type="HAMAP" id="MF_02056">
    <property type="entry name" value="MetZ"/>
    <property type="match status" value="1"/>
</dbReference>
<dbReference type="GO" id="GO:0016765">
    <property type="term" value="F:transferase activity, transferring alkyl or aryl (other than methyl) groups"/>
    <property type="evidence" value="ECO:0007669"/>
    <property type="project" value="UniProtKB-UniRule"/>
</dbReference>
<dbReference type="GO" id="GO:0005737">
    <property type="term" value="C:cytoplasm"/>
    <property type="evidence" value="ECO:0007669"/>
    <property type="project" value="TreeGrafter"/>
</dbReference>
<dbReference type="AlphaFoldDB" id="A0A7L5DMJ7"/>
<dbReference type="KEGG" id="srho:HH216_15690"/>
<evidence type="ECO:0000256" key="1">
    <source>
        <dbReference type="ARBA" id="ARBA00001933"/>
    </source>
</evidence>
<keyword evidence="3" id="KW-0028">Amino-acid biosynthesis</keyword>
<dbReference type="CDD" id="cd00614">
    <property type="entry name" value="CGS_like"/>
    <property type="match status" value="1"/>
</dbReference>
<dbReference type="UniPathway" id="UPA00051">
    <property type="reaction ID" value="UER00449"/>
</dbReference>
<comment type="subunit">
    <text evidence="3">Homotetramer.</text>
</comment>
<proteinExistence type="inferred from homology"/>
<dbReference type="InterPro" id="IPR000277">
    <property type="entry name" value="Cys/Met-Metab_PyrdxlP-dep_enz"/>
</dbReference>
<sequence length="414" mass="44693">MKKQTKAIRIQTPKSGNREHSVPLYLTSSFAFESAEQGKALFDETEDGNIYSRFSNPNVTEFVDKVCMLENAEDGIATGTGMAAVFASMAALLKSGDHIVACRALFGSAHQIITQILSKWGITHTYVDATATEAEWEEAIKANPATGTATADRPAAKMVYLETPSNPGLELVDLAMLARLKEKYGFILNVDNCFATPLLQTPIDLGADLSVHSATKFMDGQGRVLGGIVVGSKELIQPIRFFARHTGPSLSPFNAWVLSKSLETLDLRMERHCRNALALAEALDAHPDVAVVKYPFLPSHPQYELAKQQMSAGGAIVTIELEGGFDRVKSFFDSLEIATLSSNLGDSRTIVTNPNTTTHAKLKPEEKAALGITPGLIRISVGLEAIEDLIADFTQALEKSADVVAADVVKENVT</sequence>
<dbReference type="InterPro" id="IPR015422">
    <property type="entry name" value="PyrdxlP-dep_Trfase_small"/>
</dbReference>
<dbReference type="FunFam" id="3.40.640.10:FF:000046">
    <property type="entry name" value="Cystathionine gamma-lyase"/>
    <property type="match status" value="1"/>
</dbReference>
<dbReference type="RefSeq" id="WP_169551666.1">
    <property type="nucleotide sequence ID" value="NZ_CP051677.1"/>
</dbReference>
<dbReference type="Pfam" id="PF01053">
    <property type="entry name" value="Cys_Met_Meta_PP"/>
    <property type="match status" value="1"/>
</dbReference>
<dbReference type="Gene3D" id="3.40.640.10">
    <property type="entry name" value="Type I PLP-dependent aspartate aminotransferase-like (Major domain)"/>
    <property type="match status" value="1"/>
</dbReference>
<dbReference type="InterPro" id="IPR015421">
    <property type="entry name" value="PyrdxlP-dep_Trfase_major"/>
</dbReference>
<keyword evidence="3" id="KW-0486">Methionine biosynthesis</keyword>
<dbReference type="Gene3D" id="3.90.1150.10">
    <property type="entry name" value="Aspartate Aminotransferase, domain 1"/>
    <property type="match status" value="1"/>
</dbReference>
<comment type="pathway">
    <text evidence="3">Amino-acid biosynthesis; L-methionine biosynthesis via de novo pathway; L-homocysteine from O-succinyl-L-homoserine: step 1/1.</text>
</comment>
<dbReference type="GO" id="GO:0071268">
    <property type="term" value="P:homocysteine biosynthetic process"/>
    <property type="evidence" value="ECO:0007669"/>
    <property type="project" value="InterPro"/>
</dbReference>
<dbReference type="SUPFAM" id="SSF53383">
    <property type="entry name" value="PLP-dependent transferases"/>
    <property type="match status" value="1"/>
</dbReference>
<evidence type="ECO:0000256" key="5">
    <source>
        <dbReference type="RuleBase" id="RU362118"/>
    </source>
</evidence>
<dbReference type="GO" id="GO:0071266">
    <property type="term" value="P:'de novo' L-methionine biosynthetic process"/>
    <property type="evidence" value="ECO:0007669"/>
    <property type="project" value="UniProtKB-UniRule"/>
</dbReference>
<dbReference type="InterPro" id="IPR054542">
    <property type="entry name" value="Cys_met_metab_PP"/>
</dbReference>
<dbReference type="GO" id="GO:0030170">
    <property type="term" value="F:pyridoxal phosphate binding"/>
    <property type="evidence" value="ECO:0007669"/>
    <property type="project" value="UniProtKB-UniRule"/>
</dbReference>
<dbReference type="PANTHER" id="PTHR11808">
    <property type="entry name" value="TRANS-SULFURATION ENZYME FAMILY MEMBER"/>
    <property type="match status" value="1"/>
</dbReference>
<dbReference type="GO" id="GO:0008483">
    <property type="term" value="F:transaminase activity"/>
    <property type="evidence" value="ECO:0007669"/>
    <property type="project" value="UniProtKB-KW"/>
</dbReference>
<dbReference type="InterPro" id="IPR006234">
    <property type="entry name" value="O-succ-hSer_sulfhydrylase"/>
</dbReference>
<gene>
    <name evidence="3" type="primary">metZ</name>
    <name evidence="6" type="ORF">HH216_15690</name>
</gene>
<keyword evidence="6" id="KW-0032">Aminotransferase</keyword>
<organism evidence="6 7">
    <name type="scientific">Spirosoma rhododendri</name>
    <dbReference type="NCBI Taxonomy" id="2728024"/>
    <lineage>
        <taxon>Bacteria</taxon>
        <taxon>Pseudomonadati</taxon>
        <taxon>Bacteroidota</taxon>
        <taxon>Cytophagia</taxon>
        <taxon>Cytophagales</taxon>
        <taxon>Cytophagaceae</taxon>
        <taxon>Spirosoma</taxon>
    </lineage>
</organism>
<keyword evidence="3 6" id="KW-0808">Transferase</keyword>
<dbReference type="Proteomes" id="UP000501128">
    <property type="component" value="Chromosome"/>
</dbReference>
<comment type="function">
    <text evidence="3">Catalyzes the formation of L-homocysteine from O-succinyl-L-homoserine (OSHS) and hydrogen sulfide.</text>
</comment>
<evidence type="ECO:0000256" key="3">
    <source>
        <dbReference type="HAMAP-Rule" id="MF_02056"/>
    </source>
</evidence>
<dbReference type="GO" id="GO:0016846">
    <property type="term" value="F:carbon-sulfur lyase activity"/>
    <property type="evidence" value="ECO:0007669"/>
    <property type="project" value="TreeGrafter"/>
</dbReference>
<dbReference type="PROSITE" id="PS00868">
    <property type="entry name" value="CYS_MET_METAB_PP"/>
    <property type="match status" value="1"/>
</dbReference>
<name>A0A7L5DMJ7_9BACT</name>
<comment type="similarity">
    <text evidence="3">Belongs to the trans-sulfuration enzymes family. MetZ subfamily.</text>
</comment>
<dbReference type="GO" id="GO:0019346">
    <property type="term" value="P:transsulfuration"/>
    <property type="evidence" value="ECO:0007669"/>
    <property type="project" value="InterPro"/>
</dbReference>
<evidence type="ECO:0000313" key="7">
    <source>
        <dbReference type="Proteomes" id="UP000501128"/>
    </source>
</evidence>
<keyword evidence="2 3" id="KW-0663">Pyridoxal phosphate</keyword>
<accession>A0A7L5DMJ7</accession>